<sequence>MRNKNILLYLFLLLMLFVSISAISATDVDNTTSDTNIIRQKTVETTTDSATSNLIDNTDTKIDDNSNLIANTMNNKEITNNEKNITKKTGNIYKQSPDSQPVSITSSNTSLVSGIYSVYPNNVTITCNNTNAVGDVDLYVDNVLVETYANQNWNNLDIPIPDIKIVNQLPVIPDYVNHAGNYTWRLEFKDNGGYAADSDITGTLEMMEHVEITLVDNITSVYPYEYTSVTYSTRPDNILGAIMITDDGYMLGGNAISTPNIISFQVTLEPGEYSLNAFYRAEIVTDSYYVERGINPSFRYNTYPYSDNCNYVTLTVLKVPVFLRSFNTSFDENNDLYFTMNLSSYDNMFDEYYDGILNVYYDDTLIKSLNLFDEFNDENLENPSVINFTLDKQYNNKNLRFEYTDPYGYYDDMVFERLIDLEEKEVQLTTTSNTIRANVGDLVEIPYSFNDTVNDGKISISYGGSEDNITHVTSSNGIIEFDTTDYLHDEYDLILAYYDSNVFEETSIPITLELYQPTTITSDKSELNIVLGKGNEYTVNFETSLDNWDEVIWGSIDVYIDDNIIDTIIIDDTTGNMGSITFDDYVLENLAPGTHTLRAEFTTDDPYISTSTATVTLNVTGEITIEVPENVTLMIGEDTYIHPIVKFNGKTITDGTLRFEAPNSSSTNIPLGYVYSGGFHILAATDQGIYNITFNYHDNNGVYPDANLTSNLIIRTNTNIEIGTIYNKSYDTYVSICIRNDRGVSIDRTVNITLPTGRLENYQLNKITTIKLDPLPAGEYTIIVEADKDLLHENATERLVFNITQSESNIVPGTTYNYVEMVRSTTKVTKNNTSISATCDIVEVINLANNEVIGTATVNENGFAHSPLNISVAGDYQLRFDFKGNEYLEPSSKYRNITVLKRTTTTGVNVISSTYNDTEITVMVRDNQLKETVLNAPITITLPDGTTINTDTGSTGTVTVPINLAAGTHNITVEYTGSDLLNVSNTTTEIT</sequence>
<reference evidence="1 2" key="1">
    <citation type="submission" date="2017-05" db="EMBL/GenBank/DDBJ databases">
        <title>Host range expansion of the Methanosphaera genus to humans and monogastric animals involves recent and extensive reduction in genome content.</title>
        <authorList>
            <person name="Hoedt E.C."/>
            <person name="Volmer J.G."/>
            <person name="Parks D.H."/>
            <person name="Rosewarne C.P."/>
            <person name="Denman S.E."/>
            <person name="Mcsweeney C.S."/>
            <person name="O Cuiv P."/>
            <person name="Hugenholtz P."/>
            <person name="Tyson G.W."/>
            <person name="Morrison M."/>
        </authorList>
    </citation>
    <scope>NUCLEOTIDE SEQUENCE [LARGE SCALE GENOMIC DNA]</scope>
    <source>
        <strain evidence="1 2">PA5</strain>
    </source>
</reference>
<name>A0A328Q8N8_9EURY</name>
<protein>
    <submittedName>
        <fullName evidence="1">Uncharacterized protein</fullName>
    </submittedName>
</protein>
<evidence type="ECO:0000313" key="2">
    <source>
        <dbReference type="Proteomes" id="UP000248557"/>
    </source>
</evidence>
<dbReference type="Proteomes" id="UP000248557">
    <property type="component" value="Unassembled WGS sequence"/>
</dbReference>
<dbReference type="AlphaFoldDB" id="A0A328Q8N8"/>
<dbReference type="RefSeq" id="WP_112149478.1">
    <property type="nucleotide sequence ID" value="NZ_NGJK01000034.1"/>
</dbReference>
<gene>
    <name evidence="1" type="ORF">CA615_03570</name>
</gene>
<proteinExistence type="predicted"/>
<evidence type="ECO:0000313" key="1">
    <source>
        <dbReference type="EMBL" id="RAP03189.1"/>
    </source>
</evidence>
<accession>A0A328Q8N8</accession>
<organism evidence="1 2">
    <name type="scientific">Methanosphaera stadtmanae</name>
    <dbReference type="NCBI Taxonomy" id="2317"/>
    <lineage>
        <taxon>Archaea</taxon>
        <taxon>Methanobacteriati</taxon>
        <taxon>Methanobacteriota</taxon>
        <taxon>Methanomada group</taxon>
        <taxon>Methanobacteria</taxon>
        <taxon>Methanobacteriales</taxon>
        <taxon>Methanobacteriaceae</taxon>
        <taxon>Methanosphaera</taxon>
    </lineage>
</organism>
<dbReference type="EMBL" id="NGJK01000034">
    <property type="protein sequence ID" value="RAP03189.1"/>
    <property type="molecule type" value="Genomic_DNA"/>
</dbReference>
<comment type="caution">
    <text evidence="1">The sequence shown here is derived from an EMBL/GenBank/DDBJ whole genome shotgun (WGS) entry which is preliminary data.</text>
</comment>